<evidence type="ECO:0000259" key="7">
    <source>
        <dbReference type="SMART" id="SM00198"/>
    </source>
</evidence>
<accession>A0A1I8PC31</accession>
<dbReference type="InterPro" id="IPR001283">
    <property type="entry name" value="CRISP-related"/>
</dbReference>
<evidence type="ECO:0000256" key="2">
    <source>
        <dbReference type="ARBA" id="ARBA00009923"/>
    </source>
</evidence>
<feature type="signal peptide" evidence="6">
    <location>
        <begin position="1"/>
        <end position="20"/>
    </location>
</feature>
<dbReference type="SUPFAM" id="SSF55797">
    <property type="entry name" value="PR-1-like"/>
    <property type="match status" value="1"/>
</dbReference>
<dbReference type="InterPro" id="IPR002413">
    <property type="entry name" value="V5_allergen-like"/>
</dbReference>
<dbReference type="InterPro" id="IPR035940">
    <property type="entry name" value="CAP_sf"/>
</dbReference>
<dbReference type="OrthoDB" id="414826at2759"/>
<reference evidence="8" key="1">
    <citation type="submission" date="2020-05" db="UniProtKB">
        <authorList>
            <consortium name="EnsemblMetazoa"/>
        </authorList>
    </citation>
    <scope>IDENTIFICATION</scope>
    <source>
        <strain evidence="8">USDA</strain>
    </source>
</reference>
<dbReference type="FunFam" id="3.40.33.10:FF:000007">
    <property type="entry name" value="Venom allergen"/>
    <property type="match status" value="1"/>
</dbReference>
<dbReference type="Proteomes" id="UP000095300">
    <property type="component" value="Unassembled WGS sequence"/>
</dbReference>
<protein>
    <recommendedName>
        <fullName evidence="5">Venom allergen-1</fullName>
    </recommendedName>
</protein>
<dbReference type="Pfam" id="PF00188">
    <property type="entry name" value="CAP"/>
    <property type="match status" value="1"/>
</dbReference>
<dbReference type="PRINTS" id="PR00838">
    <property type="entry name" value="V5ALLERGEN"/>
</dbReference>
<evidence type="ECO:0000256" key="1">
    <source>
        <dbReference type="ARBA" id="ARBA00004613"/>
    </source>
</evidence>
<evidence type="ECO:0000313" key="8">
    <source>
        <dbReference type="EnsemblMetazoa" id="SCAU006699-PA"/>
    </source>
</evidence>
<comment type="subcellular location">
    <subcellularLocation>
        <location evidence="1">Secreted</location>
    </subcellularLocation>
</comment>
<sequence>MEYLSLFIFIASSIAVAVYGQNTDYCSADICRAGITHIACRHTGQFSSACPSSARMVNLDDKLKKVIVNAHNTKRNLIAGGGDERHDPACRMATMQWDEELAKIAAYNVRQCKMAHDKCRNTNKFKYSGQNLAWMGFMGNTKDVDMLTKAVNMWYDEVKDSRMEYINKYPKSYSGPAIGHFTVMVADRNIRVGCAAATYPEPGQPYNAYLVACNYATTNMMDHPIYASCPKATTGCTTGSNKNFPNLCSPNEKYDVNKWF</sequence>
<dbReference type="GO" id="GO:0005576">
    <property type="term" value="C:extracellular region"/>
    <property type="evidence" value="ECO:0007669"/>
    <property type="project" value="UniProtKB-SubCell"/>
</dbReference>
<evidence type="ECO:0000256" key="3">
    <source>
        <dbReference type="ARBA" id="ARBA00022525"/>
    </source>
</evidence>
<evidence type="ECO:0000256" key="5">
    <source>
        <dbReference type="ARBA" id="ARBA00068306"/>
    </source>
</evidence>
<dbReference type="CDD" id="cd05380">
    <property type="entry name" value="CAP_euk"/>
    <property type="match status" value="1"/>
</dbReference>
<name>A0A1I8PC31_STOCA</name>
<dbReference type="SMART" id="SM00198">
    <property type="entry name" value="SCP"/>
    <property type="match status" value="1"/>
</dbReference>
<dbReference type="InterPro" id="IPR014044">
    <property type="entry name" value="CAP_dom"/>
</dbReference>
<dbReference type="STRING" id="35570.A0A1I8PC31"/>
<comment type="similarity">
    <text evidence="2">Belongs to the CRISP family.</text>
</comment>
<dbReference type="Gene3D" id="3.40.33.10">
    <property type="entry name" value="CAP"/>
    <property type="match status" value="1"/>
</dbReference>
<keyword evidence="4 6" id="KW-0732">Signal</keyword>
<dbReference type="AlphaFoldDB" id="A0A1I8PC31"/>
<dbReference type="KEGG" id="scac:106093675"/>
<dbReference type="EnsemblMetazoa" id="SCAU006699-RA">
    <property type="protein sequence ID" value="SCAU006699-PA"/>
    <property type="gene ID" value="SCAU006699"/>
</dbReference>
<evidence type="ECO:0000256" key="6">
    <source>
        <dbReference type="SAM" id="SignalP"/>
    </source>
</evidence>
<proteinExistence type="inferred from homology"/>
<evidence type="ECO:0000256" key="4">
    <source>
        <dbReference type="ARBA" id="ARBA00022729"/>
    </source>
</evidence>
<organism evidence="8 9">
    <name type="scientific">Stomoxys calcitrans</name>
    <name type="common">Stable fly</name>
    <name type="synonym">Conops calcitrans</name>
    <dbReference type="NCBI Taxonomy" id="35570"/>
    <lineage>
        <taxon>Eukaryota</taxon>
        <taxon>Metazoa</taxon>
        <taxon>Ecdysozoa</taxon>
        <taxon>Arthropoda</taxon>
        <taxon>Hexapoda</taxon>
        <taxon>Insecta</taxon>
        <taxon>Pterygota</taxon>
        <taxon>Neoptera</taxon>
        <taxon>Endopterygota</taxon>
        <taxon>Diptera</taxon>
        <taxon>Brachycera</taxon>
        <taxon>Muscomorpha</taxon>
        <taxon>Muscoidea</taxon>
        <taxon>Muscidae</taxon>
        <taxon>Stomoxys</taxon>
    </lineage>
</organism>
<dbReference type="PIRSF" id="PIRSF038921">
    <property type="entry name" value="P14a"/>
    <property type="match status" value="1"/>
</dbReference>
<gene>
    <name evidence="8" type="primary">106093675</name>
</gene>
<evidence type="ECO:0000313" key="9">
    <source>
        <dbReference type="Proteomes" id="UP000095300"/>
    </source>
</evidence>
<dbReference type="InterPro" id="IPR034763">
    <property type="entry name" value="P14a_insect"/>
</dbReference>
<feature type="domain" description="SCP" evidence="7">
    <location>
        <begin position="62"/>
        <end position="222"/>
    </location>
</feature>
<keyword evidence="9" id="KW-1185">Reference proteome</keyword>
<keyword evidence="3" id="KW-0964">Secreted</keyword>
<dbReference type="VEuPathDB" id="VectorBase:SCAU006699"/>
<dbReference type="PANTHER" id="PTHR10334">
    <property type="entry name" value="CYSTEINE-RICH SECRETORY PROTEIN-RELATED"/>
    <property type="match status" value="1"/>
</dbReference>
<feature type="chain" id="PRO_5009326374" description="Venom allergen-1" evidence="6">
    <location>
        <begin position="21"/>
        <end position="260"/>
    </location>
</feature>